<feature type="region of interest" description="Disordered" evidence="3">
    <location>
        <begin position="1"/>
        <end position="45"/>
    </location>
</feature>
<comment type="similarity">
    <text evidence="1">Belongs to the small GTPase superfamily. Rab family.</text>
</comment>
<proteinExistence type="inferred from homology"/>
<feature type="non-terminal residue" evidence="4">
    <location>
        <position position="1"/>
    </location>
</feature>
<reference evidence="4" key="1">
    <citation type="submission" date="2023-06" db="EMBL/GenBank/DDBJ databases">
        <authorList>
            <person name="Delattre M."/>
        </authorList>
    </citation>
    <scope>NUCLEOTIDE SEQUENCE</scope>
    <source>
        <strain evidence="4">AF72</strain>
    </source>
</reference>
<evidence type="ECO:0000256" key="3">
    <source>
        <dbReference type="SAM" id="MobiDB-lite"/>
    </source>
</evidence>
<name>A0AA36CHF1_9BILA</name>
<accession>A0AA36CHF1</accession>
<keyword evidence="2" id="KW-0547">Nucleotide-binding</keyword>
<organism evidence="4 5">
    <name type="scientific">Mesorhabditis spiculigera</name>
    <dbReference type="NCBI Taxonomy" id="96644"/>
    <lineage>
        <taxon>Eukaryota</taxon>
        <taxon>Metazoa</taxon>
        <taxon>Ecdysozoa</taxon>
        <taxon>Nematoda</taxon>
        <taxon>Chromadorea</taxon>
        <taxon>Rhabditida</taxon>
        <taxon>Rhabditina</taxon>
        <taxon>Rhabditomorpha</taxon>
        <taxon>Rhabditoidea</taxon>
        <taxon>Rhabditidae</taxon>
        <taxon>Mesorhabditinae</taxon>
        <taxon>Mesorhabditis</taxon>
    </lineage>
</organism>
<dbReference type="PROSITE" id="PS51419">
    <property type="entry name" value="RAB"/>
    <property type="match status" value="1"/>
</dbReference>
<keyword evidence="5" id="KW-1185">Reference proteome</keyword>
<evidence type="ECO:0000313" key="4">
    <source>
        <dbReference type="EMBL" id="CAJ0568563.1"/>
    </source>
</evidence>
<evidence type="ECO:0000256" key="2">
    <source>
        <dbReference type="ARBA" id="ARBA00022741"/>
    </source>
</evidence>
<comment type="caution">
    <text evidence="4">The sequence shown here is derived from an EMBL/GenBank/DDBJ whole genome shotgun (WGS) entry which is preliminary data.</text>
</comment>
<protein>
    <submittedName>
        <fullName evidence="4">Uncharacterized protein</fullName>
    </submittedName>
</protein>
<dbReference type="Proteomes" id="UP001177023">
    <property type="component" value="Unassembled WGS sequence"/>
</dbReference>
<dbReference type="PANTHER" id="PTHR47978">
    <property type="match status" value="1"/>
</dbReference>
<dbReference type="Gene3D" id="3.40.50.300">
    <property type="entry name" value="P-loop containing nucleotide triphosphate hydrolases"/>
    <property type="match status" value="1"/>
</dbReference>
<gene>
    <name evidence="4" type="ORF">MSPICULIGERA_LOCUS7080</name>
</gene>
<dbReference type="SMART" id="SM00175">
    <property type="entry name" value="RAB"/>
    <property type="match status" value="1"/>
</dbReference>
<dbReference type="GO" id="GO:0005525">
    <property type="term" value="F:GTP binding"/>
    <property type="evidence" value="ECO:0007669"/>
    <property type="project" value="InterPro"/>
</dbReference>
<sequence length="230" mass="25415">MGDSGGEAATTTPPGPEKPRQVPDDFEKRLAADEPEDDDDEPETVDKTFKSAAMDRQERHRSAPDLHMIISIKTIIRHWATFKSSSRFGTLAGTHAALIVYDVTNSASFEDVSDWVSAVKRISKNQEKPPRLGLVGNKTDLEHRRVIRIDKHNKFADEHGMASFYASAKTGDSVTLMFRQTAADLVGVALSKTDVESDIVIVEGEIIREDPGVRKRPIDNSRNTAVCSIQ</sequence>
<dbReference type="SMART" id="SM00173">
    <property type="entry name" value="RAS"/>
    <property type="match status" value="1"/>
</dbReference>
<dbReference type="EMBL" id="CATQJA010001768">
    <property type="protein sequence ID" value="CAJ0568563.1"/>
    <property type="molecule type" value="Genomic_DNA"/>
</dbReference>
<evidence type="ECO:0000313" key="5">
    <source>
        <dbReference type="Proteomes" id="UP001177023"/>
    </source>
</evidence>
<dbReference type="InterPro" id="IPR027417">
    <property type="entry name" value="P-loop_NTPase"/>
</dbReference>
<dbReference type="AlphaFoldDB" id="A0AA36CHF1"/>
<dbReference type="SUPFAM" id="SSF52540">
    <property type="entry name" value="P-loop containing nucleoside triphosphate hydrolases"/>
    <property type="match status" value="1"/>
</dbReference>
<evidence type="ECO:0000256" key="1">
    <source>
        <dbReference type="ARBA" id="ARBA00006270"/>
    </source>
</evidence>
<dbReference type="Pfam" id="PF00071">
    <property type="entry name" value="Ras"/>
    <property type="match status" value="1"/>
</dbReference>
<dbReference type="InterPro" id="IPR001806">
    <property type="entry name" value="Small_GTPase"/>
</dbReference>
<dbReference type="GO" id="GO:0003924">
    <property type="term" value="F:GTPase activity"/>
    <property type="evidence" value="ECO:0007669"/>
    <property type="project" value="InterPro"/>
</dbReference>
<feature type="compositionally biased region" description="Acidic residues" evidence="3">
    <location>
        <begin position="33"/>
        <end position="43"/>
    </location>
</feature>
<feature type="compositionally biased region" description="Basic and acidic residues" evidence="3">
    <location>
        <begin position="17"/>
        <end position="32"/>
    </location>
</feature>